<feature type="compositionally biased region" description="Basic residues" evidence="1">
    <location>
        <begin position="207"/>
        <end position="218"/>
    </location>
</feature>
<feature type="compositionally biased region" description="Acidic residues" evidence="1">
    <location>
        <begin position="294"/>
        <end position="312"/>
    </location>
</feature>
<feature type="compositionally biased region" description="Acidic residues" evidence="1">
    <location>
        <begin position="139"/>
        <end position="160"/>
    </location>
</feature>
<reference evidence="4" key="1">
    <citation type="submission" date="2016-09" db="EMBL/GenBank/DDBJ databases">
        <authorList>
            <person name="Jeantristanb JTB J.-T."/>
            <person name="Ricardo R."/>
        </authorList>
    </citation>
    <scope>NUCLEOTIDE SEQUENCE [LARGE SCALE GENOMIC DNA]</scope>
</reference>
<keyword evidence="4" id="KW-1185">Reference proteome</keyword>
<evidence type="ECO:0000256" key="2">
    <source>
        <dbReference type="SAM" id="Phobius"/>
    </source>
</evidence>
<organism evidence="3 4">
    <name type="scientific">Microbotryum intermedium</name>
    <dbReference type="NCBI Taxonomy" id="269621"/>
    <lineage>
        <taxon>Eukaryota</taxon>
        <taxon>Fungi</taxon>
        <taxon>Dikarya</taxon>
        <taxon>Basidiomycota</taxon>
        <taxon>Pucciniomycotina</taxon>
        <taxon>Microbotryomycetes</taxon>
        <taxon>Microbotryales</taxon>
        <taxon>Microbotryaceae</taxon>
        <taxon>Microbotryum</taxon>
    </lineage>
</organism>
<dbReference type="EMBL" id="FMSP01000003">
    <property type="protein sequence ID" value="SCV68792.1"/>
    <property type="molecule type" value="Genomic_DNA"/>
</dbReference>
<protein>
    <submittedName>
        <fullName evidence="3">BQ2448_913 protein</fullName>
    </submittedName>
</protein>
<feature type="region of interest" description="Disordered" evidence="1">
    <location>
        <begin position="76"/>
        <end position="395"/>
    </location>
</feature>
<feature type="region of interest" description="Disordered" evidence="1">
    <location>
        <begin position="412"/>
        <end position="472"/>
    </location>
</feature>
<feature type="compositionally biased region" description="Basic and acidic residues" evidence="1">
    <location>
        <begin position="161"/>
        <end position="170"/>
    </location>
</feature>
<evidence type="ECO:0000256" key="1">
    <source>
        <dbReference type="SAM" id="MobiDB-lite"/>
    </source>
</evidence>
<feature type="transmembrane region" description="Helical" evidence="2">
    <location>
        <begin position="46"/>
        <end position="68"/>
    </location>
</feature>
<keyword evidence="2" id="KW-0472">Membrane</keyword>
<dbReference type="AlphaFoldDB" id="A0A238F3Z8"/>
<dbReference type="OrthoDB" id="2538340at2759"/>
<keyword evidence="2" id="KW-0812">Transmembrane</keyword>
<evidence type="ECO:0000313" key="4">
    <source>
        <dbReference type="Proteomes" id="UP000198372"/>
    </source>
</evidence>
<gene>
    <name evidence="3" type="ORF">BQ2448_913</name>
</gene>
<keyword evidence="2" id="KW-1133">Transmembrane helix</keyword>
<evidence type="ECO:0000313" key="3">
    <source>
        <dbReference type="EMBL" id="SCV68792.1"/>
    </source>
</evidence>
<feature type="compositionally biased region" description="Basic and acidic residues" evidence="1">
    <location>
        <begin position="177"/>
        <end position="191"/>
    </location>
</feature>
<proteinExistence type="predicted"/>
<dbReference type="Proteomes" id="UP000198372">
    <property type="component" value="Unassembled WGS sequence"/>
</dbReference>
<sequence>MAQNSPDPSRRASKAYELNQPTSAEKLYRVGNYHLRKVKGLSPFKLALITLLTLTTVYCLLLVVRVTVNSIAMKSNTRSKGDFRRASQRAADLSKGMLKGDSAPIVGQRSTADQRARKAWGRGSRSKNEPIRPVRPAIVDDEDDDYDDDCLPLESEVSDDERERRIRESISRAAQRVRKEDLLLQGSDKKAASSQGDATDDTDSNPKKRKKGPPRKFGSKSDLSRGSPSEGRRPANQGSQLEAQDVVAAAGPEPEPEIEETVPITLEGEASFENAPATSRVSADTAKQAATSDAMEDEQDEDSDDEDEDEETALPPPHPASKKVKAQRLAPKPAPRAPAPARKALVLTNDKKLRKTRRPIGKGTAAGARSGPAPLDSPSAMEEEPDKSAAQRLAEAEAQLVAARQQLAAQAALGARPDNARQRPLNAKVEPVQKMRMSRKGKVGGVARLGGADEARLVDEPEAPKKDAGRQE</sequence>
<accession>A0A238F3Z8</accession>
<feature type="compositionally biased region" description="Basic and acidic residues" evidence="1">
    <location>
        <begin position="451"/>
        <end position="472"/>
    </location>
</feature>
<name>A0A238F3Z8_9BASI</name>